<dbReference type="Proteomes" id="UP000794436">
    <property type="component" value="Unassembled WGS sequence"/>
</dbReference>
<dbReference type="EMBL" id="SPLM01000003">
    <property type="protein sequence ID" value="TMW68131.1"/>
    <property type="molecule type" value="Genomic_DNA"/>
</dbReference>
<feature type="region of interest" description="Disordered" evidence="1">
    <location>
        <begin position="47"/>
        <end position="72"/>
    </location>
</feature>
<evidence type="ECO:0008006" key="5">
    <source>
        <dbReference type="Google" id="ProtNLM"/>
    </source>
</evidence>
<sequence length="263" mass="27281">MQLRKILTLVATSAVLAIASTQASPMADATNSTTVVKECTPEQVKEADRIGSDPQVDKLCGKEPDEPVTDLSKSPMCLKPECLAYTKKTVLPSYPDCSVDGDNMRERIAMTVAACEAADTNGTSSSSASGTGDSVGASEKDKECTPAQVEEAERIGSDPQVDKLCGKEPDEPLADLSKSPMCLKPECLEYTKKTVLPSYPDCSVDGNNMRARIEMLIAVCEAAAPANGTNGTTPVPAPSAGVSLSGAASVTLVGLSMATLAMA</sequence>
<evidence type="ECO:0000256" key="2">
    <source>
        <dbReference type="SAM" id="SignalP"/>
    </source>
</evidence>
<keyword evidence="4" id="KW-1185">Reference proteome</keyword>
<feature type="compositionally biased region" description="Basic and acidic residues" evidence="1">
    <location>
        <begin position="151"/>
        <end position="164"/>
    </location>
</feature>
<feature type="region of interest" description="Disordered" evidence="1">
    <location>
        <begin position="119"/>
        <end position="164"/>
    </location>
</feature>
<evidence type="ECO:0000256" key="1">
    <source>
        <dbReference type="SAM" id="MobiDB-lite"/>
    </source>
</evidence>
<evidence type="ECO:0000313" key="3">
    <source>
        <dbReference type="EMBL" id="TMW68131.1"/>
    </source>
</evidence>
<accession>A0A8K1FMD6</accession>
<organism evidence="3 4">
    <name type="scientific">Pythium oligandrum</name>
    <name type="common">Mycoparasitic fungus</name>
    <dbReference type="NCBI Taxonomy" id="41045"/>
    <lineage>
        <taxon>Eukaryota</taxon>
        <taxon>Sar</taxon>
        <taxon>Stramenopiles</taxon>
        <taxon>Oomycota</taxon>
        <taxon>Peronosporomycetes</taxon>
        <taxon>Pythiales</taxon>
        <taxon>Pythiaceae</taxon>
        <taxon>Pythium</taxon>
    </lineage>
</organism>
<keyword evidence="2" id="KW-0732">Signal</keyword>
<feature type="compositionally biased region" description="Basic and acidic residues" evidence="1">
    <location>
        <begin position="47"/>
        <end position="65"/>
    </location>
</feature>
<feature type="compositionally biased region" description="Low complexity" evidence="1">
    <location>
        <begin position="119"/>
        <end position="137"/>
    </location>
</feature>
<gene>
    <name evidence="3" type="ORF">Poli38472_007803</name>
</gene>
<name>A0A8K1FMD6_PYTOL</name>
<proteinExistence type="predicted"/>
<feature type="chain" id="PRO_5035470218" description="Secreted protein" evidence="2">
    <location>
        <begin position="24"/>
        <end position="263"/>
    </location>
</feature>
<reference evidence="3" key="1">
    <citation type="submission" date="2019-03" db="EMBL/GenBank/DDBJ databases">
        <title>Long read genome sequence of the mycoparasitic Pythium oligandrum ATCC 38472 isolated from sugarbeet rhizosphere.</title>
        <authorList>
            <person name="Gaulin E."/>
        </authorList>
    </citation>
    <scope>NUCLEOTIDE SEQUENCE</scope>
    <source>
        <strain evidence="3">ATCC 38472_TT</strain>
    </source>
</reference>
<dbReference type="AlphaFoldDB" id="A0A8K1FMD6"/>
<protein>
    <recommendedName>
        <fullName evidence="5">Secreted protein</fullName>
    </recommendedName>
</protein>
<evidence type="ECO:0000313" key="4">
    <source>
        <dbReference type="Proteomes" id="UP000794436"/>
    </source>
</evidence>
<feature type="signal peptide" evidence="2">
    <location>
        <begin position="1"/>
        <end position="23"/>
    </location>
</feature>
<comment type="caution">
    <text evidence="3">The sequence shown here is derived from an EMBL/GenBank/DDBJ whole genome shotgun (WGS) entry which is preliminary data.</text>
</comment>